<reference evidence="8" key="2">
    <citation type="submission" date="2019-11" db="UniProtKB">
        <authorList>
            <consortium name="WormBaseParasite"/>
        </authorList>
    </citation>
    <scope>IDENTIFICATION</scope>
    <source>
        <strain evidence="8">Puerto Rican</strain>
    </source>
</reference>
<dbReference type="SUPFAM" id="SSF46689">
    <property type="entry name" value="Homeodomain-like"/>
    <property type="match status" value="1"/>
</dbReference>
<keyword evidence="1 4" id="KW-0238">DNA-binding</keyword>
<dbReference type="GO" id="GO:0005634">
    <property type="term" value="C:nucleus"/>
    <property type="evidence" value="ECO:0007669"/>
    <property type="project" value="UniProtKB-SubCell"/>
</dbReference>
<evidence type="ECO:0000256" key="5">
    <source>
        <dbReference type="RuleBase" id="RU000682"/>
    </source>
</evidence>
<evidence type="ECO:0000256" key="3">
    <source>
        <dbReference type="ARBA" id="ARBA00023242"/>
    </source>
</evidence>
<dbReference type="InParanoid" id="A0A5K4EDF4"/>
<dbReference type="PROSITE" id="PS50071">
    <property type="entry name" value="HOMEOBOX_2"/>
    <property type="match status" value="1"/>
</dbReference>
<dbReference type="Proteomes" id="UP000008854">
    <property type="component" value="Unassembled WGS sequence"/>
</dbReference>
<dbReference type="PANTHER" id="PTHR10390">
    <property type="entry name" value="HOMEOBOX PROTEIN SIX"/>
    <property type="match status" value="1"/>
</dbReference>
<protein>
    <submittedName>
        <fullName evidence="8">Putative six/sine homebox transcription factors</fullName>
    </submittedName>
</protein>
<dbReference type="SMART" id="SM00389">
    <property type="entry name" value="HOX"/>
    <property type="match status" value="1"/>
</dbReference>
<organism evidence="7 8">
    <name type="scientific">Schistosoma mansoni</name>
    <name type="common">Blood fluke</name>
    <dbReference type="NCBI Taxonomy" id="6183"/>
    <lineage>
        <taxon>Eukaryota</taxon>
        <taxon>Metazoa</taxon>
        <taxon>Spiralia</taxon>
        <taxon>Lophotrochozoa</taxon>
        <taxon>Platyhelminthes</taxon>
        <taxon>Trematoda</taxon>
        <taxon>Digenea</taxon>
        <taxon>Strigeidida</taxon>
        <taxon>Schistosomatoidea</taxon>
        <taxon>Schistosomatidae</taxon>
        <taxon>Schistosoma</taxon>
    </lineage>
</organism>
<dbReference type="Pfam" id="PF00046">
    <property type="entry name" value="Homeodomain"/>
    <property type="match status" value="1"/>
</dbReference>
<feature type="domain" description="Homeobox" evidence="6">
    <location>
        <begin position="214"/>
        <end position="257"/>
    </location>
</feature>
<dbReference type="InterPro" id="IPR001356">
    <property type="entry name" value="HD"/>
</dbReference>
<evidence type="ECO:0000259" key="6">
    <source>
        <dbReference type="PROSITE" id="PS50071"/>
    </source>
</evidence>
<dbReference type="CDD" id="cd00086">
    <property type="entry name" value="homeodomain"/>
    <property type="match status" value="1"/>
</dbReference>
<dbReference type="PROSITE" id="PS00027">
    <property type="entry name" value="HOMEOBOX_1"/>
    <property type="match status" value="1"/>
</dbReference>
<evidence type="ECO:0000256" key="1">
    <source>
        <dbReference type="ARBA" id="ARBA00023125"/>
    </source>
</evidence>
<evidence type="ECO:0000256" key="4">
    <source>
        <dbReference type="PROSITE-ProRule" id="PRU00108"/>
    </source>
</evidence>
<evidence type="ECO:0000256" key="2">
    <source>
        <dbReference type="ARBA" id="ARBA00023155"/>
    </source>
</evidence>
<dbReference type="AlphaFoldDB" id="A0A5K4EDF4"/>
<proteinExistence type="predicted"/>
<keyword evidence="7" id="KW-1185">Reference proteome</keyword>
<keyword evidence="2 4" id="KW-0371">Homeobox</keyword>
<evidence type="ECO:0000313" key="7">
    <source>
        <dbReference type="Proteomes" id="UP000008854"/>
    </source>
</evidence>
<sequence length="411" mass="49872">MNYTNDNNQFDTSYAKEINEFPFTISQVGCMCEVLIQSNQFISLRHLLNRIPKTWLVGCMCEVLIQSNQFISLRHLLNRIPKTWLVSEENFLFYYHRQQQQQQFNTQLEILTNEKLYELRELIIKSFIILSYNDHNYKLVYELIKYNHFFNKKHQIILQHIWYNIHYDIIEKLRQRSLTAVDKYRIRKKYPLPNTIWDGEKIFYYFKQNIRYLLINYYQYNKYPNSIEKYEISRKTGLTLTQVSNWFKNHRQRDKSLESTDLYIKNKNKTLLNNNYNCNWSWQSIKSNTNNSNNNNSDNNPIIQHTQGIKNEYSIETYGKCYNYQSSYQQLTNQQTLSDNNGIDQNLSSSIENPKDSEYYRTTISYPIYSHQYVTLSKNSNELWFTQWSTNHFNNLINNYFHWILNLILIT</sequence>
<name>A0A5K4EDF4_SCHMA</name>
<feature type="DNA-binding region" description="Homeobox" evidence="4">
    <location>
        <begin position="216"/>
        <end position="258"/>
    </location>
</feature>
<dbReference type="InterPro" id="IPR009057">
    <property type="entry name" value="Homeodomain-like_sf"/>
</dbReference>
<dbReference type="Gene3D" id="1.10.10.60">
    <property type="entry name" value="Homeodomain-like"/>
    <property type="match status" value="1"/>
</dbReference>
<accession>A0A5K4EDF4</accession>
<dbReference type="STRING" id="6183.A0A5K4EDF4"/>
<reference evidence="7" key="1">
    <citation type="journal article" date="2012" name="PLoS Negl. Trop. Dis.">
        <title>A systematically improved high quality genome and transcriptome of the human blood fluke Schistosoma mansoni.</title>
        <authorList>
            <person name="Protasio A.V."/>
            <person name="Tsai I.J."/>
            <person name="Babbage A."/>
            <person name="Nichol S."/>
            <person name="Hunt M."/>
            <person name="Aslett M.A."/>
            <person name="De Silva N."/>
            <person name="Velarde G.S."/>
            <person name="Anderson T.J."/>
            <person name="Clark R.C."/>
            <person name="Davidson C."/>
            <person name="Dillon G.P."/>
            <person name="Holroyd N.E."/>
            <person name="LoVerde P.T."/>
            <person name="Lloyd C."/>
            <person name="McQuillan J."/>
            <person name="Oliveira G."/>
            <person name="Otto T.D."/>
            <person name="Parker-Manuel S.J."/>
            <person name="Quail M.A."/>
            <person name="Wilson R.A."/>
            <person name="Zerlotini A."/>
            <person name="Dunne D.W."/>
            <person name="Berriman M."/>
        </authorList>
    </citation>
    <scope>NUCLEOTIDE SEQUENCE [LARGE SCALE GENOMIC DNA]</scope>
    <source>
        <strain evidence="7">Puerto Rican</strain>
    </source>
</reference>
<dbReference type="PANTHER" id="PTHR10390:SF44">
    <property type="entry name" value="SIX HOMEOBOX 4"/>
    <property type="match status" value="1"/>
</dbReference>
<comment type="subcellular location">
    <subcellularLocation>
        <location evidence="4 5">Nucleus</location>
    </subcellularLocation>
</comment>
<dbReference type="InterPro" id="IPR031701">
    <property type="entry name" value="SIX1_SD"/>
</dbReference>
<dbReference type="GO" id="GO:0000981">
    <property type="term" value="F:DNA-binding transcription factor activity, RNA polymerase II-specific"/>
    <property type="evidence" value="ECO:0007669"/>
    <property type="project" value="InterPro"/>
</dbReference>
<dbReference type="Pfam" id="PF16878">
    <property type="entry name" value="SIX1_SD"/>
    <property type="match status" value="1"/>
</dbReference>
<evidence type="ECO:0000313" key="8">
    <source>
        <dbReference type="WBParaSite" id="Smp_039470.2"/>
    </source>
</evidence>
<dbReference type="WBParaSite" id="Smp_039470.2">
    <property type="protein sequence ID" value="Smp_039470.2"/>
    <property type="gene ID" value="Smp_039470"/>
</dbReference>
<dbReference type="InterPro" id="IPR017970">
    <property type="entry name" value="Homeobox_CS"/>
</dbReference>
<keyword evidence="3 4" id="KW-0539">Nucleus</keyword>
<dbReference type="GO" id="GO:0000978">
    <property type="term" value="F:RNA polymerase II cis-regulatory region sequence-specific DNA binding"/>
    <property type="evidence" value="ECO:0007669"/>
    <property type="project" value="TreeGrafter"/>
</dbReference>
<dbReference type="GO" id="GO:0005667">
    <property type="term" value="C:transcription regulator complex"/>
    <property type="evidence" value="ECO:0007669"/>
    <property type="project" value="TreeGrafter"/>
</dbReference>